<organism evidence="1">
    <name type="scientific">Fusarium oxysporum Fo47</name>
    <dbReference type="NCBI Taxonomy" id="660027"/>
    <lineage>
        <taxon>Eukaryota</taxon>
        <taxon>Fungi</taxon>
        <taxon>Dikarya</taxon>
        <taxon>Ascomycota</taxon>
        <taxon>Pezizomycotina</taxon>
        <taxon>Sordariomycetes</taxon>
        <taxon>Hypocreomycetidae</taxon>
        <taxon>Hypocreales</taxon>
        <taxon>Nectriaceae</taxon>
        <taxon>Fusarium</taxon>
        <taxon>Fusarium oxysporum species complex</taxon>
    </lineage>
</organism>
<proteinExistence type="predicted"/>
<accession>W9KHB3</accession>
<name>W9KHB3_FUSOX</name>
<reference evidence="1" key="2">
    <citation type="submission" date="2012-06" db="EMBL/GenBank/DDBJ databases">
        <title>Annotation of the Genome Sequence of Fusarium oxysporum Fo47.</title>
        <authorList>
            <consortium name="The Broad Institute Genomics Platform"/>
            <person name="Ma L.-J."/>
            <person name="Corby-Kistler H."/>
            <person name="Broz K."/>
            <person name="Gale L.R."/>
            <person name="Jonkers W."/>
            <person name="O'Donnell K."/>
            <person name="Ploetz R."/>
            <person name="Steinberg C."/>
            <person name="Schwartz D.C."/>
            <person name="VanEtten H."/>
            <person name="Zhou S."/>
            <person name="Young S.K."/>
            <person name="Zeng Q."/>
            <person name="Gargeya S."/>
            <person name="Fitzgerald M."/>
            <person name="Abouelleil A."/>
            <person name="Alvarado L."/>
            <person name="Chapman S.B."/>
            <person name="Gainer-Dewar J."/>
            <person name="Goldberg J."/>
            <person name="Griggs A."/>
            <person name="Gujja S."/>
            <person name="Hansen M."/>
            <person name="Howarth C."/>
            <person name="Imamovic A."/>
            <person name="Ireland A."/>
            <person name="Larimer J."/>
            <person name="McCowan C."/>
            <person name="Murphy C."/>
            <person name="Pearson M."/>
            <person name="Poon T.W."/>
            <person name="Priest M."/>
            <person name="Roberts A."/>
            <person name="Saif S."/>
            <person name="Shea T."/>
            <person name="Sykes S."/>
            <person name="Wortman J."/>
            <person name="Nusbaum C."/>
            <person name="Birren B."/>
        </authorList>
    </citation>
    <scope>NUCLEOTIDE SEQUENCE</scope>
    <source>
        <strain evidence="1">Fo47</strain>
    </source>
</reference>
<dbReference type="AlphaFoldDB" id="W9KHB3"/>
<sequence>MRIALSGLGLAALWMEIGPKPLPISQSLASLLAPLPLCVMQGSGHLCSIVIPITIPGMSRRLPVDRVTVNLQGIVPSLLLHNSSSPRYEIGLNLGTPFRYLRSDQRWSGACQRRSNMREEKANISDQYSARFTITQPAWRHNRDGGTWHRLIRQWLPQGNERLRQPVLSYHRCFCIHTRLS</sequence>
<gene>
    <name evidence="1" type="ORF">FOZG_04808</name>
</gene>
<reference evidence="1" key="1">
    <citation type="submission" date="2011-06" db="EMBL/GenBank/DDBJ databases">
        <title>The Genome Sequence of Fusarium oxysporum Fo47.</title>
        <authorList>
            <consortium name="The Broad Institute Genome Sequencing Platform"/>
            <person name="Ma L.-J."/>
            <person name="Gale L.R."/>
            <person name="Schwartz D.C."/>
            <person name="Zhou S."/>
            <person name="Corby-Kistler H."/>
            <person name="Young S.K."/>
            <person name="Zeng Q."/>
            <person name="Gargeya S."/>
            <person name="Fitzgerald M."/>
            <person name="Haas B."/>
            <person name="Abouelleil A."/>
            <person name="Alvarado L."/>
            <person name="Arachchi H.M."/>
            <person name="Berlin A."/>
            <person name="Brown A."/>
            <person name="Chapman S.B."/>
            <person name="Chen Z."/>
            <person name="Dunbar C."/>
            <person name="Freedman E."/>
            <person name="Gearin G."/>
            <person name="Gellesch M."/>
            <person name="Goldberg J."/>
            <person name="Griggs A."/>
            <person name="Gujja S."/>
            <person name="Heiman D."/>
            <person name="Howarth C."/>
            <person name="Larson L."/>
            <person name="Lui A."/>
            <person name="MacDonald P.J.P."/>
            <person name="Mehta T."/>
            <person name="Montmayeur A."/>
            <person name="Murphy C."/>
            <person name="Neiman D."/>
            <person name="Pearson M."/>
            <person name="Priest M."/>
            <person name="Roberts A."/>
            <person name="Saif S."/>
            <person name="Shea T."/>
            <person name="Shenoy N."/>
            <person name="Sisk P."/>
            <person name="Stolte C."/>
            <person name="Sykes S."/>
            <person name="Wortman J."/>
            <person name="Nusbaum C."/>
            <person name="Birren B."/>
        </authorList>
    </citation>
    <scope>NUCLEOTIDE SEQUENCE [LARGE SCALE GENOMIC DNA]</scope>
    <source>
        <strain evidence="1">Fo47</strain>
    </source>
</reference>
<dbReference type="EMBL" id="JH717898">
    <property type="protein sequence ID" value="EWZ43755.1"/>
    <property type="molecule type" value="Genomic_DNA"/>
</dbReference>
<dbReference type="EMBL" id="JH717898">
    <property type="protein sequence ID" value="EWZ43756.1"/>
    <property type="molecule type" value="Genomic_DNA"/>
</dbReference>
<dbReference type="HOGENOM" id="CLU_1489078_0_0_1"/>
<dbReference type="Proteomes" id="UP000030766">
    <property type="component" value="Unassembled WGS sequence"/>
</dbReference>
<evidence type="ECO:0000313" key="1">
    <source>
        <dbReference type="EMBL" id="EWZ43756.1"/>
    </source>
</evidence>
<dbReference type="VEuPathDB" id="FungiDB:FOZG_04808"/>
<protein>
    <submittedName>
        <fullName evidence="1">Uncharacterized protein</fullName>
    </submittedName>
</protein>